<evidence type="ECO:0008006" key="2">
    <source>
        <dbReference type="Google" id="ProtNLM"/>
    </source>
</evidence>
<dbReference type="PROSITE" id="PS51257">
    <property type="entry name" value="PROKAR_LIPOPROTEIN"/>
    <property type="match status" value="1"/>
</dbReference>
<dbReference type="InterPro" id="IPR025294">
    <property type="entry name" value="DUF4156"/>
</dbReference>
<proteinExistence type="predicted"/>
<sequence length="105" mass="11253">MKISKIILILFSILIVSACTWVNVKPGAETVRVAKPEQVLNCKKMGSSTVTVTAEVAAIARDPETIQQELVTLARNSAADLGGNVVVPVSKIDKGKQIFVIYDCP</sequence>
<reference evidence="1" key="1">
    <citation type="submission" date="2018-06" db="EMBL/GenBank/DDBJ databases">
        <authorList>
            <person name="Zhirakovskaya E."/>
        </authorList>
    </citation>
    <scope>NUCLEOTIDE SEQUENCE</scope>
</reference>
<gene>
    <name evidence="1" type="ORF">MNBD_GAMMA24-680</name>
</gene>
<dbReference type="AlphaFoldDB" id="A0A3B1BQD3"/>
<dbReference type="EMBL" id="UOFZ01000130">
    <property type="protein sequence ID" value="VAX13688.1"/>
    <property type="molecule type" value="Genomic_DNA"/>
</dbReference>
<name>A0A3B1BQD3_9ZZZZ</name>
<accession>A0A3B1BQD3</accession>
<protein>
    <recommendedName>
        <fullName evidence="2">DUF4156 domain-containing protein</fullName>
    </recommendedName>
</protein>
<evidence type="ECO:0000313" key="1">
    <source>
        <dbReference type="EMBL" id="VAX13688.1"/>
    </source>
</evidence>
<organism evidence="1">
    <name type="scientific">hydrothermal vent metagenome</name>
    <dbReference type="NCBI Taxonomy" id="652676"/>
    <lineage>
        <taxon>unclassified sequences</taxon>
        <taxon>metagenomes</taxon>
        <taxon>ecological metagenomes</taxon>
    </lineage>
</organism>
<dbReference type="Pfam" id="PF13698">
    <property type="entry name" value="DUF4156"/>
    <property type="match status" value="1"/>
</dbReference>